<dbReference type="InterPro" id="IPR036070">
    <property type="entry name" value="Nop_dom_sf"/>
</dbReference>
<dbReference type="InterPro" id="IPR045056">
    <property type="entry name" value="Nop56/Nop58"/>
</dbReference>
<dbReference type="SUPFAM" id="SSF89124">
    <property type="entry name" value="Nop domain"/>
    <property type="match status" value="1"/>
</dbReference>
<dbReference type="AlphaFoldDB" id="A0A7J7P663"/>
<evidence type="ECO:0000313" key="2">
    <source>
        <dbReference type="EMBL" id="KAF6174668.1"/>
    </source>
</evidence>
<dbReference type="GO" id="GO:0032040">
    <property type="term" value="C:small-subunit processome"/>
    <property type="evidence" value="ECO:0007669"/>
    <property type="project" value="InterPro"/>
</dbReference>
<dbReference type="GO" id="GO:0031428">
    <property type="term" value="C:box C/D methylation guide snoRNP complex"/>
    <property type="evidence" value="ECO:0007669"/>
    <property type="project" value="InterPro"/>
</dbReference>
<dbReference type="OrthoDB" id="6780543at2759"/>
<comment type="caution">
    <text evidence="2">The sequence shown here is derived from an EMBL/GenBank/DDBJ whole genome shotgun (WGS) entry which is preliminary data.</text>
</comment>
<organism evidence="2 3">
    <name type="scientific">Kingdonia uniflora</name>
    <dbReference type="NCBI Taxonomy" id="39325"/>
    <lineage>
        <taxon>Eukaryota</taxon>
        <taxon>Viridiplantae</taxon>
        <taxon>Streptophyta</taxon>
        <taxon>Embryophyta</taxon>
        <taxon>Tracheophyta</taxon>
        <taxon>Spermatophyta</taxon>
        <taxon>Magnoliopsida</taxon>
        <taxon>Ranunculales</taxon>
        <taxon>Circaeasteraceae</taxon>
        <taxon>Kingdonia</taxon>
    </lineage>
</organism>
<name>A0A7J7P663_9MAGN</name>
<dbReference type="InterPro" id="IPR002687">
    <property type="entry name" value="Nop_dom"/>
</dbReference>
<accession>A0A7J7P663</accession>
<evidence type="ECO:0000259" key="1">
    <source>
        <dbReference type="PROSITE" id="PS51358"/>
    </source>
</evidence>
<protein>
    <recommendedName>
        <fullName evidence="1">Nop domain-containing protein</fullName>
    </recommendedName>
</protein>
<sequence>MGIHIGEVTRVSWRTDEYISEILRGVRIHLECFIQDLKSMDVTKARFRLGNDYSCSQVAKVEVFDSMAIQAILLFDYIDKDVNSFPIKLGQSLFEIDLINIQRLAQRVVDLSKYKSRLQEYLQNKMNDIAPNLATLIGEVLCARLISHVGSLTNLAMCPAFILQILGG</sequence>
<proteinExistence type="predicted"/>
<dbReference type="GO" id="GO:0030515">
    <property type="term" value="F:snoRNA binding"/>
    <property type="evidence" value="ECO:0007669"/>
    <property type="project" value="InterPro"/>
</dbReference>
<keyword evidence="3" id="KW-1185">Reference proteome</keyword>
<dbReference type="PANTHER" id="PTHR10894">
    <property type="entry name" value="NUCLEOLAR PROTEIN 5 NUCLEOLAR PROTEIN NOP5 NOP58"/>
    <property type="match status" value="1"/>
</dbReference>
<dbReference type="EMBL" id="JACGCM010000252">
    <property type="protein sequence ID" value="KAF6174668.1"/>
    <property type="molecule type" value="Genomic_DNA"/>
</dbReference>
<reference evidence="2 3" key="1">
    <citation type="journal article" date="2020" name="IScience">
        <title>Genome Sequencing of the Endangered Kingdonia uniflora (Circaeasteraceae, Ranunculales) Reveals Potential Mechanisms of Evolutionary Specialization.</title>
        <authorList>
            <person name="Sun Y."/>
            <person name="Deng T."/>
            <person name="Zhang A."/>
            <person name="Moore M.J."/>
            <person name="Landis J.B."/>
            <person name="Lin N."/>
            <person name="Zhang H."/>
            <person name="Zhang X."/>
            <person name="Huang J."/>
            <person name="Zhang X."/>
            <person name="Sun H."/>
            <person name="Wang H."/>
        </authorList>
    </citation>
    <scope>NUCLEOTIDE SEQUENCE [LARGE SCALE GENOMIC DNA]</scope>
    <source>
        <strain evidence="2">TB1705</strain>
        <tissue evidence="2">Leaf</tissue>
    </source>
</reference>
<dbReference type="Pfam" id="PF01798">
    <property type="entry name" value="Nop"/>
    <property type="match status" value="1"/>
</dbReference>
<gene>
    <name evidence="2" type="ORF">GIB67_006320</name>
</gene>
<feature type="domain" description="Nop" evidence="1">
    <location>
        <begin position="129"/>
        <end position="168"/>
    </location>
</feature>
<dbReference type="Gene3D" id="1.10.287.4070">
    <property type="match status" value="1"/>
</dbReference>
<evidence type="ECO:0000313" key="3">
    <source>
        <dbReference type="Proteomes" id="UP000541444"/>
    </source>
</evidence>
<dbReference type="Gene3D" id="1.10.246.90">
    <property type="entry name" value="Nop domain"/>
    <property type="match status" value="1"/>
</dbReference>
<dbReference type="PANTHER" id="PTHR10894:SF0">
    <property type="entry name" value="NUCLEOLAR PROTEIN 56"/>
    <property type="match status" value="1"/>
</dbReference>
<dbReference type="InterPro" id="IPR042239">
    <property type="entry name" value="Nop_C"/>
</dbReference>
<dbReference type="Proteomes" id="UP000541444">
    <property type="component" value="Unassembled WGS sequence"/>
</dbReference>
<dbReference type="PROSITE" id="PS51358">
    <property type="entry name" value="NOP"/>
    <property type="match status" value="1"/>
</dbReference>